<dbReference type="AlphaFoldDB" id="A0A1B6GSZ8"/>
<organism evidence="2">
    <name type="scientific">Cuerna arida</name>
    <dbReference type="NCBI Taxonomy" id="1464854"/>
    <lineage>
        <taxon>Eukaryota</taxon>
        <taxon>Metazoa</taxon>
        <taxon>Ecdysozoa</taxon>
        <taxon>Arthropoda</taxon>
        <taxon>Hexapoda</taxon>
        <taxon>Insecta</taxon>
        <taxon>Pterygota</taxon>
        <taxon>Neoptera</taxon>
        <taxon>Paraneoptera</taxon>
        <taxon>Hemiptera</taxon>
        <taxon>Auchenorrhyncha</taxon>
        <taxon>Membracoidea</taxon>
        <taxon>Cicadellidae</taxon>
        <taxon>Cicadellinae</taxon>
        <taxon>Proconiini</taxon>
        <taxon>Cuerna</taxon>
    </lineage>
</organism>
<sequence length="192" mass="22112">LTIIIEGMDVGKSVSECLKDTDMLDVALWISSAWEELKPITLVKSWKKLLDHKVDQDYSKEVGKKVENCNNKTGDEIVQLLRNVPGCDNIDSDAVSEWMKEDEIKEFTDSDIIDLVNTDPAHDDEEEKEDQKTTMTHSEAFQAIEQLIEYIEKQDEATAADLLLFRRWRDIMLKKRVHRAKQAPITSFLSKN</sequence>
<protein>
    <recommendedName>
        <fullName evidence="3">DDE-1 domain-containing protein</fullName>
    </recommendedName>
</protein>
<dbReference type="EMBL" id="GECZ01004223">
    <property type="protein sequence ID" value="JAS65546.1"/>
    <property type="molecule type" value="Transcribed_RNA"/>
</dbReference>
<gene>
    <name evidence="2" type="ORF">g.14104</name>
</gene>
<reference evidence="2" key="1">
    <citation type="submission" date="2015-11" db="EMBL/GenBank/DDBJ databases">
        <title>De novo transcriptome assembly of four potential Pierce s Disease insect vectors from Arizona vineyards.</title>
        <authorList>
            <person name="Tassone E.E."/>
        </authorList>
    </citation>
    <scope>NUCLEOTIDE SEQUENCE</scope>
</reference>
<evidence type="ECO:0000256" key="1">
    <source>
        <dbReference type="SAM" id="MobiDB-lite"/>
    </source>
</evidence>
<proteinExistence type="predicted"/>
<evidence type="ECO:0000313" key="2">
    <source>
        <dbReference type="EMBL" id="JAS65546.1"/>
    </source>
</evidence>
<feature type="non-terminal residue" evidence="2">
    <location>
        <position position="1"/>
    </location>
</feature>
<name>A0A1B6GSZ8_9HEMI</name>
<evidence type="ECO:0008006" key="3">
    <source>
        <dbReference type="Google" id="ProtNLM"/>
    </source>
</evidence>
<accession>A0A1B6GSZ8</accession>
<feature type="region of interest" description="Disordered" evidence="1">
    <location>
        <begin position="116"/>
        <end position="135"/>
    </location>
</feature>